<evidence type="ECO:0000313" key="5">
    <source>
        <dbReference type="EMBL" id="OWP50513.1"/>
    </source>
</evidence>
<sequence>MVERDSAYLDSSSLGGGLPSVDDCWNRIGVRGDRSCPRLAEYIHCRNCPVHAAAAISLLDRYALSSETADLDPMESPEPAVEEGSPHLIFRLGEEWLGLPTRALAEVAPACVVHSLPHQRSPALLGVANVRGTLVACISLGELLGLDARAAVRDNARIVPRMLILAAVGGPIISPVDEVDGIHELDETAIVEAASQSHAANDRFTRGVMQWRNRSIRLLDQEALLDAAARSLA</sequence>
<dbReference type="EMBL" id="NJBA01000004">
    <property type="protein sequence ID" value="OWP50513.1"/>
    <property type="molecule type" value="Genomic_DNA"/>
</dbReference>
<evidence type="ECO:0000259" key="4">
    <source>
        <dbReference type="PROSITE" id="PS50851"/>
    </source>
</evidence>
<dbReference type="GO" id="GO:0006935">
    <property type="term" value="P:chemotaxis"/>
    <property type="evidence" value="ECO:0007669"/>
    <property type="project" value="InterPro"/>
</dbReference>
<dbReference type="InterPro" id="IPR002545">
    <property type="entry name" value="CheW-lke_dom"/>
</dbReference>
<dbReference type="PANTHER" id="PTHR22617:SF45">
    <property type="entry name" value="CHEMOTAXIS PROTEIN CHEW"/>
    <property type="match status" value="1"/>
</dbReference>
<reference evidence="5 6" key="1">
    <citation type="submission" date="2017-06" db="EMBL/GenBank/DDBJ databases">
        <title>Draft genome of Pseudomonas nitroreducens DF05.</title>
        <authorList>
            <person name="Iyer R."/>
        </authorList>
    </citation>
    <scope>NUCLEOTIDE SEQUENCE [LARGE SCALE GENOMIC DNA]</scope>
    <source>
        <strain evidence="5 6">DF05</strain>
    </source>
</reference>
<evidence type="ECO:0000256" key="1">
    <source>
        <dbReference type="ARBA" id="ARBA00004496"/>
    </source>
</evidence>
<organism evidence="5 6">
    <name type="scientific">Pseudomonas nitroreducens</name>
    <dbReference type="NCBI Taxonomy" id="46680"/>
    <lineage>
        <taxon>Bacteria</taxon>
        <taxon>Pseudomonadati</taxon>
        <taxon>Pseudomonadota</taxon>
        <taxon>Gammaproteobacteria</taxon>
        <taxon>Pseudomonadales</taxon>
        <taxon>Pseudomonadaceae</taxon>
        <taxon>Pseudomonas</taxon>
    </lineage>
</organism>
<dbReference type="Gene3D" id="2.30.30.40">
    <property type="entry name" value="SH3 Domains"/>
    <property type="match status" value="1"/>
</dbReference>
<dbReference type="SUPFAM" id="SSF50341">
    <property type="entry name" value="CheW-like"/>
    <property type="match status" value="1"/>
</dbReference>
<dbReference type="InterPro" id="IPR039315">
    <property type="entry name" value="CheW"/>
</dbReference>
<name>A0A2D0AEK3_PSENT</name>
<protein>
    <recommendedName>
        <fullName evidence="2">Chemotaxis protein CheW</fullName>
    </recommendedName>
</protein>
<dbReference type="Gene3D" id="2.40.50.180">
    <property type="entry name" value="CheA-289, Domain 4"/>
    <property type="match status" value="1"/>
</dbReference>
<dbReference type="eggNOG" id="COG0835">
    <property type="taxonomic scope" value="Bacteria"/>
</dbReference>
<dbReference type="STRING" id="46680.GCA_000807755_05282"/>
<accession>A0A2D0AEK3</accession>
<evidence type="ECO:0000256" key="2">
    <source>
        <dbReference type="ARBA" id="ARBA00021483"/>
    </source>
</evidence>
<dbReference type="PANTHER" id="PTHR22617">
    <property type="entry name" value="CHEMOTAXIS SENSOR HISTIDINE KINASE-RELATED"/>
    <property type="match status" value="1"/>
</dbReference>
<comment type="caution">
    <text evidence="5">The sequence shown here is derived from an EMBL/GenBank/DDBJ whole genome shotgun (WGS) entry which is preliminary data.</text>
</comment>
<dbReference type="AlphaFoldDB" id="A0A2D0AEK3"/>
<dbReference type="GO" id="GO:0007165">
    <property type="term" value="P:signal transduction"/>
    <property type="evidence" value="ECO:0007669"/>
    <property type="project" value="InterPro"/>
</dbReference>
<keyword evidence="3" id="KW-0963">Cytoplasm</keyword>
<dbReference type="RefSeq" id="WP_088417902.1">
    <property type="nucleotide sequence ID" value="NZ_NJBA01000004.1"/>
</dbReference>
<dbReference type="Proteomes" id="UP000198145">
    <property type="component" value="Unassembled WGS sequence"/>
</dbReference>
<dbReference type="SMART" id="SM00260">
    <property type="entry name" value="CheW"/>
    <property type="match status" value="1"/>
</dbReference>
<dbReference type="InterPro" id="IPR036061">
    <property type="entry name" value="CheW-like_dom_sf"/>
</dbReference>
<proteinExistence type="predicted"/>
<evidence type="ECO:0000313" key="6">
    <source>
        <dbReference type="Proteomes" id="UP000198145"/>
    </source>
</evidence>
<feature type="domain" description="CheW-like" evidence="4">
    <location>
        <begin position="84"/>
        <end position="230"/>
    </location>
</feature>
<dbReference type="Pfam" id="PF01584">
    <property type="entry name" value="CheW"/>
    <property type="match status" value="1"/>
</dbReference>
<gene>
    <name evidence="5" type="ORF">CEG18_13275</name>
</gene>
<dbReference type="GO" id="GO:0005829">
    <property type="term" value="C:cytosol"/>
    <property type="evidence" value="ECO:0007669"/>
    <property type="project" value="TreeGrafter"/>
</dbReference>
<comment type="subcellular location">
    <subcellularLocation>
        <location evidence="1">Cytoplasm</location>
    </subcellularLocation>
</comment>
<evidence type="ECO:0000256" key="3">
    <source>
        <dbReference type="ARBA" id="ARBA00022490"/>
    </source>
</evidence>
<dbReference type="PROSITE" id="PS50851">
    <property type="entry name" value="CHEW"/>
    <property type="match status" value="1"/>
</dbReference>